<dbReference type="AlphaFoldDB" id="S1NJJ7"/>
<gene>
    <name evidence="2" type="ORF">OMK_00016</name>
</gene>
<dbReference type="Pfam" id="PF16555">
    <property type="entry name" value="GramPos_pilinD1"/>
    <property type="match status" value="1"/>
</dbReference>
<protein>
    <recommendedName>
        <fullName evidence="1">Gram-positive pilin subunit D1 N-terminal domain-containing protein</fullName>
    </recommendedName>
</protein>
<evidence type="ECO:0000313" key="2">
    <source>
        <dbReference type="EMBL" id="EOT43874.1"/>
    </source>
</evidence>
<dbReference type="InterPro" id="IPR013783">
    <property type="entry name" value="Ig-like_fold"/>
</dbReference>
<dbReference type="PATRIC" id="fig|1139219.3.peg.11"/>
<dbReference type="RefSeq" id="WP_016171247.1">
    <property type="nucleotide sequence ID" value="NZ_ASWK01000001.1"/>
</dbReference>
<evidence type="ECO:0000259" key="1">
    <source>
        <dbReference type="Pfam" id="PF16555"/>
    </source>
</evidence>
<evidence type="ECO:0000313" key="3">
    <source>
        <dbReference type="Proteomes" id="UP000014127"/>
    </source>
</evidence>
<dbReference type="Proteomes" id="UP000014127">
    <property type="component" value="Unassembled WGS sequence"/>
</dbReference>
<comment type="caution">
    <text evidence="2">The sequence shown here is derived from an EMBL/GenBank/DDBJ whole genome shotgun (WGS) entry which is preliminary data.</text>
</comment>
<dbReference type="InterPro" id="IPR032364">
    <property type="entry name" value="GramPos_pilinD1_N"/>
</dbReference>
<dbReference type="EMBL" id="AHYR01000001">
    <property type="protein sequence ID" value="EOT43874.1"/>
    <property type="molecule type" value="Genomic_DNA"/>
</dbReference>
<dbReference type="OrthoDB" id="2249722at2"/>
<accession>S1NJJ7</accession>
<proteinExistence type="predicted"/>
<reference evidence="2 3" key="1">
    <citation type="submission" date="2013-03" db="EMBL/GenBank/DDBJ databases">
        <title>The Genome Sequence of Enterococcus dispar ATCC_51266 (Illumina only assembly).</title>
        <authorList>
            <consortium name="The Broad Institute Genomics Platform"/>
            <consortium name="The Broad Institute Genome Sequencing Center for Infectious Disease"/>
            <person name="Earl A."/>
            <person name="Russ C."/>
            <person name="Gilmore M."/>
            <person name="Surin D."/>
            <person name="Walker B."/>
            <person name="Young S."/>
            <person name="Zeng Q."/>
            <person name="Gargeya S."/>
            <person name="Fitzgerald M."/>
            <person name="Haas B."/>
            <person name="Abouelleil A."/>
            <person name="Allen A.W."/>
            <person name="Alvarado L."/>
            <person name="Arachchi H.M."/>
            <person name="Berlin A.M."/>
            <person name="Chapman S.B."/>
            <person name="Gainer-Dewar J."/>
            <person name="Goldberg J."/>
            <person name="Griggs A."/>
            <person name="Gujja S."/>
            <person name="Hansen M."/>
            <person name="Howarth C."/>
            <person name="Imamovic A."/>
            <person name="Ireland A."/>
            <person name="Larimer J."/>
            <person name="McCowan C."/>
            <person name="Murphy C."/>
            <person name="Pearson M."/>
            <person name="Poon T.W."/>
            <person name="Priest M."/>
            <person name="Roberts A."/>
            <person name="Saif S."/>
            <person name="Shea T."/>
            <person name="Sisk P."/>
            <person name="Sykes S."/>
            <person name="Wortman J."/>
            <person name="Nusbaum C."/>
            <person name="Birren B."/>
        </authorList>
    </citation>
    <scope>NUCLEOTIDE SEQUENCE [LARGE SCALE GENOMIC DNA]</scope>
    <source>
        <strain evidence="2 3">ATCC 51266</strain>
    </source>
</reference>
<dbReference type="Gene3D" id="2.60.40.10">
    <property type="entry name" value="Immunoglobulins"/>
    <property type="match status" value="1"/>
</dbReference>
<keyword evidence="3" id="KW-1185">Reference proteome</keyword>
<dbReference type="eggNOG" id="COG4932">
    <property type="taxonomic scope" value="Bacteria"/>
</dbReference>
<sequence>MKKGSKWLRILTVVFVLLPLFWMFGGKSVAAKEGKTQGETPAETQNVTIHKRQFSDGEYPKDLKQNTGKEMIDFGGDPLKGVGFTAYDMTSTYWAAYEAANGESMKLKKKQRLRQLLKQGYQQNLQKQPFLL</sequence>
<dbReference type="STRING" id="44009.RV01_GL002083"/>
<organism evidence="2 3">
    <name type="scientific">Enterococcus dispar ATCC 51266</name>
    <dbReference type="NCBI Taxonomy" id="1139219"/>
    <lineage>
        <taxon>Bacteria</taxon>
        <taxon>Bacillati</taxon>
        <taxon>Bacillota</taxon>
        <taxon>Bacilli</taxon>
        <taxon>Lactobacillales</taxon>
        <taxon>Enterococcaceae</taxon>
        <taxon>Enterococcus</taxon>
    </lineage>
</organism>
<dbReference type="HOGENOM" id="CLU_1913783_0_0_9"/>
<feature type="domain" description="Gram-positive pilin subunit D1 N-terminal" evidence="1">
    <location>
        <begin position="43"/>
        <end position="110"/>
    </location>
</feature>
<name>S1NJJ7_9ENTE</name>